<dbReference type="Pfam" id="PF00005">
    <property type="entry name" value="ABC_tran"/>
    <property type="match status" value="1"/>
</dbReference>
<dbReference type="PROSITE" id="PS51257">
    <property type="entry name" value="PROKAR_LIPOPROTEIN"/>
    <property type="match status" value="1"/>
</dbReference>
<dbReference type="InterPro" id="IPR027417">
    <property type="entry name" value="P-loop_NTPase"/>
</dbReference>
<organism evidence="6 7">
    <name type="scientific">Cuspidothrix issatschenkoi CHARLIE-1</name>
    <dbReference type="NCBI Taxonomy" id="2052836"/>
    <lineage>
        <taxon>Bacteria</taxon>
        <taxon>Bacillati</taxon>
        <taxon>Cyanobacteriota</taxon>
        <taxon>Cyanophyceae</taxon>
        <taxon>Nostocales</taxon>
        <taxon>Aphanizomenonaceae</taxon>
        <taxon>Cuspidothrix</taxon>
    </lineage>
</organism>
<evidence type="ECO:0000256" key="2">
    <source>
        <dbReference type="ARBA" id="ARBA00022448"/>
    </source>
</evidence>
<evidence type="ECO:0000313" key="6">
    <source>
        <dbReference type="EMBL" id="PPJ63031.1"/>
    </source>
</evidence>
<accession>A0A2S6CTL7</accession>
<dbReference type="Gene3D" id="3.40.50.300">
    <property type="entry name" value="P-loop containing nucleotide triphosphate hydrolases"/>
    <property type="match status" value="1"/>
</dbReference>
<evidence type="ECO:0000313" key="7">
    <source>
        <dbReference type="Proteomes" id="UP000239589"/>
    </source>
</evidence>
<dbReference type="Proteomes" id="UP000239589">
    <property type="component" value="Unassembled WGS sequence"/>
</dbReference>
<protein>
    <submittedName>
        <fullName evidence="6">Sugar ABC transporter ATP-binding protein</fullName>
    </submittedName>
</protein>
<comment type="caution">
    <text evidence="6">The sequence shown here is derived from an EMBL/GenBank/DDBJ whole genome shotgun (WGS) entry which is preliminary data.</text>
</comment>
<proteinExistence type="inferred from homology"/>
<dbReference type="SMART" id="SM00382">
    <property type="entry name" value="AAA"/>
    <property type="match status" value="1"/>
</dbReference>
<dbReference type="EMBL" id="PGEM01000083">
    <property type="protein sequence ID" value="PPJ63031.1"/>
    <property type="molecule type" value="Genomic_DNA"/>
</dbReference>
<keyword evidence="2" id="KW-0813">Transport</keyword>
<dbReference type="GO" id="GO:0016020">
    <property type="term" value="C:membrane"/>
    <property type="evidence" value="ECO:0007669"/>
    <property type="project" value="InterPro"/>
</dbReference>
<reference evidence="6 7" key="1">
    <citation type="submission" date="2018-02" db="EMBL/GenBank/DDBJ databases">
        <title>Discovery of a pederin family compound in a non-symbiotic bloom-forming cyanobacterium.</title>
        <authorList>
            <person name="Kust A."/>
            <person name="Mares J."/>
            <person name="Jokela J."/>
            <person name="Urajova P."/>
            <person name="Hajek J."/>
            <person name="Saurav K."/>
            <person name="Voracova K."/>
            <person name="Fewer D.P."/>
            <person name="Haapaniemi E."/>
            <person name="Permi P."/>
            <person name="Rehakova K."/>
            <person name="Sivonen K."/>
            <person name="Hrouzek P."/>
        </authorList>
    </citation>
    <scope>NUCLEOTIDE SEQUENCE [LARGE SCALE GENOMIC DNA]</scope>
    <source>
        <strain evidence="6 7">CHARLIE-1</strain>
    </source>
</reference>
<dbReference type="GO" id="GO:0140359">
    <property type="term" value="F:ABC-type transporter activity"/>
    <property type="evidence" value="ECO:0007669"/>
    <property type="project" value="InterPro"/>
</dbReference>
<dbReference type="GO" id="GO:0005524">
    <property type="term" value="F:ATP binding"/>
    <property type="evidence" value="ECO:0007669"/>
    <property type="project" value="UniProtKB-KW"/>
</dbReference>
<dbReference type="InterPro" id="IPR015860">
    <property type="entry name" value="ABC_transpr_TagH-like"/>
</dbReference>
<dbReference type="SUPFAM" id="SSF52540">
    <property type="entry name" value="P-loop containing nucleoside triphosphate hydrolases"/>
    <property type="match status" value="1"/>
</dbReference>
<dbReference type="GO" id="GO:0016887">
    <property type="term" value="F:ATP hydrolysis activity"/>
    <property type="evidence" value="ECO:0007669"/>
    <property type="project" value="InterPro"/>
</dbReference>
<comment type="similarity">
    <text evidence="1">Belongs to the ABC transporter superfamily.</text>
</comment>
<name>A0A2S6CTL7_9CYAN</name>
<feature type="domain" description="ABC transporter" evidence="5">
    <location>
        <begin position="44"/>
        <end position="263"/>
    </location>
</feature>
<keyword evidence="4 6" id="KW-0067">ATP-binding</keyword>
<dbReference type="PANTHER" id="PTHR46743:SF2">
    <property type="entry name" value="TEICHOIC ACIDS EXPORT ATP-BINDING PROTEIN TAGH"/>
    <property type="match status" value="1"/>
</dbReference>
<evidence type="ECO:0000259" key="5">
    <source>
        <dbReference type="PROSITE" id="PS50893"/>
    </source>
</evidence>
<dbReference type="OrthoDB" id="9778870at2"/>
<dbReference type="InterPro" id="IPR003593">
    <property type="entry name" value="AAA+_ATPase"/>
</dbReference>
<evidence type="ECO:0000256" key="3">
    <source>
        <dbReference type="ARBA" id="ARBA00022741"/>
    </source>
</evidence>
<dbReference type="InterPro" id="IPR003439">
    <property type="entry name" value="ABC_transporter-like_ATP-bd"/>
</dbReference>
<dbReference type="PANTHER" id="PTHR46743">
    <property type="entry name" value="TEICHOIC ACIDS EXPORT ATP-BINDING PROTEIN TAGH"/>
    <property type="match status" value="1"/>
</dbReference>
<dbReference type="InterPro" id="IPR050683">
    <property type="entry name" value="Bact_Polysacc_Export_ATP-bd"/>
</dbReference>
<keyword evidence="3" id="KW-0547">Nucleotide-binding</keyword>
<dbReference type="CDD" id="cd03220">
    <property type="entry name" value="ABC_KpsT_Wzt"/>
    <property type="match status" value="1"/>
</dbReference>
<sequence length="405" mass="44940">MTSISKYKITTVQQENIQSQGIAALSCYGVSKVFPIYDHGSAWQILLGKVKTQQNILALNNISLTVPKGKIIGVIGRNGSGKSTLLRVLGGNYTPTSGQILKYGDLSGLFELGGVGNPYLTGKEYAQRLLTLQGVKSSRLKYFIEEIREFSELEANFDRPIRTYSTGMAARLYFATATAVEYDIYLIDEALSVGDEHFQNKCWQRIRERLSHGASGVLVTHDWTALLKLCEESCILNKGNMVNYGSSETVVRDYLNLSTAELAEGAKFSSNLPQTWKAKSGEHTKFCFPVELTKSVPVVFGYGVEFFRVGVGWEILLLENDIPVASQEGQYQVNLTIPSLPIAPGNYYFSLFLSQAVPVGSKEPRVGYDVRSWTYGNRLDLIVEGSSRSSLMSLPLNWHKLEISH</sequence>
<dbReference type="RefSeq" id="WP_104388145.1">
    <property type="nucleotide sequence ID" value="NZ_PGEM01000083.1"/>
</dbReference>
<dbReference type="AlphaFoldDB" id="A0A2S6CTL7"/>
<gene>
    <name evidence="6" type="ORF">CUN59_12435</name>
</gene>
<evidence type="ECO:0000256" key="4">
    <source>
        <dbReference type="ARBA" id="ARBA00022840"/>
    </source>
</evidence>
<evidence type="ECO:0000256" key="1">
    <source>
        <dbReference type="ARBA" id="ARBA00005417"/>
    </source>
</evidence>
<keyword evidence="7" id="KW-1185">Reference proteome</keyword>
<dbReference type="PROSITE" id="PS50893">
    <property type="entry name" value="ABC_TRANSPORTER_2"/>
    <property type="match status" value="1"/>
</dbReference>